<protein>
    <recommendedName>
        <fullName evidence="6">Glycosyltransferase RgtA/B/C/D-like domain-containing protein</fullName>
    </recommendedName>
</protein>
<keyword evidence="1" id="KW-1133">Transmembrane helix</keyword>
<evidence type="ECO:0000313" key="4">
    <source>
        <dbReference type="EMBL" id="GLQ66563.1"/>
    </source>
</evidence>
<comment type="caution">
    <text evidence="4">The sequence shown here is derived from an EMBL/GenBank/DDBJ whole genome shotgun (WGS) entry which is preliminary data.</text>
</comment>
<sequence length="712" mass="78218">MTPLGPGITLQREYRHLSEKRLTLKPSTNRFIVYTLSLVFGLFQALQCFPFALIGGKLPSNVQTGREDFIQHIIGQIYFLRQGWHWPLLLDQKLDVPSGTNIALTDSIPLEALLLKIAHPVFPNMLQGIVLYLALCWTLQPVCAVFALRSLGEKRLLPALAAAVFAAFFPAFIFRIGHAALCGQWILLLAIGLYFRATRPGAGSGPVWLLALLNSLTLLVHPYLMVMTGAILGAAPLTLVLRDRNWKICAPAIIATATSGVSIVVLGSVLGYWGGASGGGYGFYSMNLASPFWPVHSTLFPSVSPSLVEATGGQYEGYQYLGAGVLLVLGMLLLSRPGIRLLKQLPKQHAGLLLACLALTLIAASNRIYFLHVPVLLTHFRVPGAEQMRSSGRMFWPVAYLMMLGGIYGLCRAWPRVWPLVLLAGIALQWQDTRDIRSSDHQTELDLLAPPSIESKQLFSLMQPFDKIEIHPRLECDGVDSPYIMRFLYIAALKNASVNTMYTARKTSASACQPSAEQPHPLDQQTLVILTGTSQRLHALRWNSMQHAQCGVRDKATFCVAADVPLPAGLASPPPPPVLPIDQEIVTAGRQFKHDEILESGWSNPEDWGVWSEAPEASLYFNLPVGIHKAGLVLRMHSTPSTPQHVRVLLNGTQITEWDVKPEDADYQATFSLPPDMQAASLKLQISNPVRIGQDPRLLGLALLSLKITKMD</sequence>
<feature type="transmembrane region" description="Helical" evidence="1">
    <location>
        <begin position="155"/>
        <end position="172"/>
    </location>
</feature>
<reference evidence="5" key="1">
    <citation type="journal article" date="2019" name="Int. J. Syst. Evol. Microbiol.">
        <title>The Global Catalogue of Microorganisms (GCM) 10K type strain sequencing project: providing services to taxonomists for standard genome sequencing and annotation.</title>
        <authorList>
            <consortium name="The Broad Institute Genomics Platform"/>
            <consortium name="The Broad Institute Genome Sequencing Center for Infectious Disease"/>
            <person name="Wu L."/>
            <person name="Ma J."/>
        </authorList>
    </citation>
    <scope>NUCLEOTIDE SEQUENCE [LARGE SCALE GENOMIC DNA]</scope>
    <source>
        <strain evidence="5">NBRC 3266</strain>
    </source>
</reference>
<dbReference type="GeneID" id="76195778"/>
<dbReference type="Pfam" id="PF25853">
    <property type="entry name" value="DUF6311_C"/>
    <property type="match status" value="1"/>
</dbReference>
<feature type="transmembrane region" description="Helical" evidence="1">
    <location>
        <begin position="320"/>
        <end position="339"/>
    </location>
</feature>
<feature type="transmembrane region" description="Helical" evidence="1">
    <location>
        <begin position="129"/>
        <end position="148"/>
    </location>
</feature>
<feature type="domain" description="DUF6311" evidence="2">
    <location>
        <begin position="39"/>
        <end position="433"/>
    </location>
</feature>
<feature type="transmembrane region" description="Helical" evidence="1">
    <location>
        <begin position="207"/>
        <end position="232"/>
    </location>
</feature>
<keyword evidence="1" id="KW-0812">Transmembrane</keyword>
<accession>A0ABQ5WSP0</accession>
<evidence type="ECO:0000259" key="2">
    <source>
        <dbReference type="Pfam" id="PF19830"/>
    </source>
</evidence>
<name>A0ABQ5WSP0_9PROT</name>
<keyword evidence="5" id="KW-1185">Reference proteome</keyword>
<feature type="transmembrane region" description="Helical" evidence="1">
    <location>
        <begin position="351"/>
        <end position="374"/>
    </location>
</feature>
<dbReference type="InterPro" id="IPR046278">
    <property type="entry name" value="DUF6311"/>
</dbReference>
<evidence type="ECO:0000259" key="3">
    <source>
        <dbReference type="Pfam" id="PF25853"/>
    </source>
</evidence>
<dbReference type="Proteomes" id="UP001156629">
    <property type="component" value="Unassembled WGS sequence"/>
</dbReference>
<organism evidence="4 5">
    <name type="scientific">Gluconobacter kondonii</name>
    <dbReference type="NCBI Taxonomy" id="941463"/>
    <lineage>
        <taxon>Bacteria</taxon>
        <taxon>Pseudomonadati</taxon>
        <taxon>Pseudomonadota</taxon>
        <taxon>Alphaproteobacteria</taxon>
        <taxon>Acetobacterales</taxon>
        <taxon>Acetobacteraceae</taxon>
        <taxon>Gluconobacter</taxon>
    </lineage>
</organism>
<gene>
    <name evidence="4" type="ORF">GCM10007870_21470</name>
</gene>
<evidence type="ECO:0000313" key="5">
    <source>
        <dbReference type="Proteomes" id="UP001156629"/>
    </source>
</evidence>
<dbReference type="RefSeq" id="WP_167383493.1">
    <property type="nucleotide sequence ID" value="NZ_BEWP01000018.1"/>
</dbReference>
<feature type="transmembrane region" description="Helical" evidence="1">
    <location>
        <begin position="252"/>
        <end position="274"/>
    </location>
</feature>
<keyword evidence="1" id="KW-0472">Membrane</keyword>
<evidence type="ECO:0008006" key="6">
    <source>
        <dbReference type="Google" id="ProtNLM"/>
    </source>
</evidence>
<dbReference type="InterPro" id="IPR058671">
    <property type="entry name" value="DUF6311_C"/>
</dbReference>
<proteinExistence type="predicted"/>
<feature type="domain" description="DUF6311" evidence="3">
    <location>
        <begin position="461"/>
        <end position="560"/>
    </location>
</feature>
<evidence type="ECO:0000256" key="1">
    <source>
        <dbReference type="SAM" id="Phobius"/>
    </source>
</evidence>
<dbReference type="EMBL" id="BSNV01000017">
    <property type="protein sequence ID" value="GLQ66563.1"/>
    <property type="molecule type" value="Genomic_DNA"/>
</dbReference>
<feature type="transmembrane region" description="Helical" evidence="1">
    <location>
        <begin position="31"/>
        <end position="54"/>
    </location>
</feature>
<dbReference type="Pfam" id="PF19830">
    <property type="entry name" value="DUF6311"/>
    <property type="match status" value="1"/>
</dbReference>